<organism evidence="1 2">
    <name type="scientific">Pseudoalteromonas qingdaonensis</name>
    <dbReference type="NCBI Taxonomy" id="3131913"/>
    <lineage>
        <taxon>Bacteria</taxon>
        <taxon>Pseudomonadati</taxon>
        <taxon>Pseudomonadota</taxon>
        <taxon>Gammaproteobacteria</taxon>
        <taxon>Alteromonadales</taxon>
        <taxon>Pseudoalteromonadaceae</taxon>
        <taxon>Pseudoalteromonas</taxon>
    </lineage>
</organism>
<dbReference type="Pfam" id="PF09839">
    <property type="entry name" value="DUF2066"/>
    <property type="match status" value="1"/>
</dbReference>
<protein>
    <submittedName>
        <fullName evidence="1">DUF2066 domain-containing protein</fullName>
    </submittedName>
</protein>
<dbReference type="InterPro" id="IPR018642">
    <property type="entry name" value="DUF2066"/>
</dbReference>
<accession>A0ABU9N3T3</accession>
<evidence type="ECO:0000313" key="2">
    <source>
        <dbReference type="Proteomes" id="UP001447008"/>
    </source>
</evidence>
<reference evidence="1 2" key="1">
    <citation type="submission" date="2024-03" db="EMBL/GenBank/DDBJ databases">
        <title>Pseudoalteromonas qingdaonensis sp. nov., isolated from the intestines of marine benthic organisms.</title>
        <authorList>
            <person name="Lin X."/>
            <person name="Fang S."/>
            <person name="Hu X."/>
        </authorList>
    </citation>
    <scope>NUCLEOTIDE SEQUENCE [LARGE SCALE GENOMIC DNA]</scope>
    <source>
        <strain evidence="1 2">YIC-827</strain>
    </source>
</reference>
<name>A0ABU9N3T3_9GAMM</name>
<comment type="caution">
    <text evidence="1">The sequence shown here is derived from an EMBL/GenBank/DDBJ whole genome shotgun (WGS) entry which is preliminary data.</text>
</comment>
<dbReference type="RefSeq" id="WP_342679746.1">
    <property type="nucleotide sequence ID" value="NZ_JBCGCU010000016.1"/>
</dbReference>
<evidence type="ECO:0000313" key="1">
    <source>
        <dbReference type="EMBL" id="MEM0516333.1"/>
    </source>
</evidence>
<keyword evidence="2" id="KW-1185">Reference proteome</keyword>
<dbReference type="EMBL" id="JBCGCU010000016">
    <property type="protein sequence ID" value="MEM0516333.1"/>
    <property type="molecule type" value="Genomic_DNA"/>
</dbReference>
<dbReference type="Proteomes" id="UP001447008">
    <property type="component" value="Unassembled WGS sequence"/>
</dbReference>
<proteinExistence type="predicted"/>
<sequence length="348" mass="39407">MIRNLLLLVIAFGALPLQAIEVKDLYQYRQPVEDKTRTSRATASQNALLNVLVKVTGDANAAENSKVRAALPDIASYITKYEYADNKGESYLQVEFDGNKVNALVRDAGLPLWGNRRPLVAIWLAIEDGWRRELMTADSYPQIQEQIAERASRRGVPVVTPLFDLEDHQHVTVADVWGNFSGSLDIASERYMAERVVSGRLYKDANSDTWELEWRFTNEDQFEAIKHKGDQQQVVADMVDALAGSLASEYAIDASSSYEAQQQTLKLYNTRNFVDIEYAVRRLKSLSVVTDAAVMHISQELVEIRISHTGGVEDLKKALTLDSYFSDYRDPQKFYYSNSNDALEYAWQ</sequence>
<gene>
    <name evidence="1" type="ORF">WCN91_13070</name>
</gene>